<keyword evidence="2" id="KW-0964">Secreted</keyword>
<dbReference type="GO" id="GO:0004252">
    <property type="term" value="F:serine-type endopeptidase activity"/>
    <property type="evidence" value="ECO:0007669"/>
    <property type="project" value="InterPro"/>
</dbReference>
<feature type="region of interest" description="Disordered" evidence="8">
    <location>
        <begin position="20"/>
        <end position="48"/>
    </location>
</feature>
<keyword evidence="3 7" id="KW-0645">Protease</keyword>
<evidence type="ECO:0000256" key="7">
    <source>
        <dbReference type="RuleBase" id="RU363034"/>
    </source>
</evidence>
<dbReference type="PANTHER" id="PTHR24264:SF65">
    <property type="entry name" value="SRCR DOMAIN-CONTAINING PROTEIN"/>
    <property type="match status" value="1"/>
</dbReference>
<sequence length="324" mass="36564">MSHEMMMMMLMMRRMKRLEGRHGDGDEDEDEDEAGYNDHEQQQEEEKELQLQYNYEQWRLQCEKYDTTETGITTRIAGGNLAEPEMFPYQVGLLIESAGTKGELLQCGGSLIAEDVVLTAAHCLWNAKRVRVFLGSLRFADSTDATETFLISQEDFTIYPGYLGFGGYNDLAVIHLPRKAKLSNRVKTIALLDNDYMQEQSFLVNQVVSVSGWGSLSDGTNSTHIHQQNRLLYYADVRVMEQENCECYYLPGLVSRSRHLCTDGSNAKGACQGDSGGPLVLQWQNINYLIGIISFGNADGCELGSPTVYTRVSTFANWLQHFIQ</sequence>
<evidence type="ECO:0000256" key="3">
    <source>
        <dbReference type="ARBA" id="ARBA00022670"/>
    </source>
</evidence>
<dbReference type="HOGENOM" id="CLU_006842_7_6_1"/>
<accession>B4MLQ0</accession>
<proteinExistence type="predicted"/>
<evidence type="ECO:0000256" key="8">
    <source>
        <dbReference type="SAM" id="MobiDB-lite"/>
    </source>
</evidence>
<dbReference type="InterPro" id="IPR043504">
    <property type="entry name" value="Peptidase_S1_PA_chymotrypsin"/>
</dbReference>
<dbReference type="InterPro" id="IPR001254">
    <property type="entry name" value="Trypsin_dom"/>
</dbReference>
<name>B4MLQ0_DROWI</name>
<dbReference type="SUPFAM" id="SSF50494">
    <property type="entry name" value="Trypsin-like serine proteases"/>
    <property type="match status" value="1"/>
</dbReference>
<evidence type="ECO:0000256" key="1">
    <source>
        <dbReference type="ARBA" id="ARBA00004613"/>
    </source>
</evidence>
<dbReference type="GO" id="GO:0006508">
    <property type="term" value="P:proteolysis"/>
    <property type="evidence" value="ECO:0007669"/>
    <property type="project" value="UniProtKB-KW"/>
</dbReference>
<dbReference type="InterPro" id="IPR001314">
    <property type="entry name" value="Peptidase_S1A"/>
</dbReference>
<evidence type="ECO:0000256" key="2">
    <source>
        <dbReference type="ARBA" id="ARBA00022525"/>
    </source>
</evidence>
<dbReference type="CDD" id="cd00190">
    <property type="entry name" value="Tryp_SPc"/>
    <property type="match status" value="1"/>
</dbReference>
<dbReference type="PROSITE" id="PS50240">
    <property type="entry name" value="TRYPSIN_DOM"/>
    <property type="match status" value="1"/>
</dbReference>
<dbReference type="Proteomes" id="UP000007798">
    <property type="component" value="Unassembled WGS sequence"/>
</dbReference>
<dbReference type="EMBL" id="CH963847">
    <property type="protein sequence ID" value="EDW72976.2"/>
    <property type="molecule type" value="Genomic_DNA"/>
</dbReference>
<dbReference type="Pfam" id="PF00089">
    <property type="entry name" value="Trypsin"/>
    <property type="match status" value="1"/>
</dbReference>
<comment type="subcellular location">
    <subcellularLocation>
        <location evidence="1">Secreted</location>
    </subcellularLocation>
</comment>
<protein>
    <recommendedName>
        <fullName evidence="9">Peptidase S1 domain-containing protein</fullName>
    </recommendedName>
</protein>
<dbReference type="MEROPS" id="S01.B04"/>
<dbReference type="SMR" id="B4MLQ0"/>
<dbReference type="InterPro" id="IPR018114">
    <property type="entry name" value="TRYPSIN_HIS"/>
</dbReference>
<dbReference type="PANTHER" id="PTHR24264">
    <property type="entry name" value="TRYPSIN-RELATED"/>
    <property type="match status" value="1"/>
</dbReference>
<keyword evidence="4 7" id="KW-0378">Hydrolase</keyword>
<feature type="compositionally biased region" description="Acidic residues" evidence="8">
    <location>
        <begin position="25"/>
        <end position="35"/>
    </location>
</feature>
<dbReference type="SMART" id="SM00020">
    <property type="entry name" value="Tryp_SPc"/>
    <property type="match status" value="1"/>
</dbReference>
<dbReference type="InterPro" id="IPR050127">
    <property type="entry name" value="Serine_Proteases_S1"/>
</dbReference>
<evidence type="ECO:0000256" key="4">
    <source>
        <dbReference type="ARBA" id="ARBA00022801"/>
    </source>
</evidence>
<dbReference type="PROSITE" id="PS00135">
    <property type="entry name" value="TRYPSIN_SER"/>
    <property type="match status" value="1"/>
</dbReference>
<dbReference type="GO" id="GO:0005615">
    <property type="term" value="C:extracellular space"/>
    <property type="evidence" value="ECO:0007669"/>
    <property type="project" value="TreeGrafter"/>
</dbReference>
<dbReference type="InterPro" id="IPR009003">
    <property type="entry name" value="Peptidase_S1_PA"/>
</dbReference>
<dbReference type="PROSITE" id="PS00134">
    <property type="entry name" value="TRYPSIN_HIS"/>
    <property type="match status" value="1"/>
</dbReference>
<keyword evidence="6" id="KW-1015">Disulfide bond</keyword>
<feature type="domain" description="Peptidase S1" evidence="9">
    <location>
        <begin position="76"/>
        <end position="324"/>
    </location>
</feature>
<reference evidence="10 11" key="1">
    <citation type="journal article" date="2007" name="Nature">
        <title>Evolution of genes and genomes on the Drosophila phylogeny.</title>
        <authorList>
            <consortium name="Drosophila 12 Genomes Consortium"/>
            <person name="Clark A.G."/>
            <person name="Eisen M.B."/>
            <person name="Smith D.R."/>
            <person name="Bergman C.M."/>
            <person name="Oliver B."/>
            <person name="Markow T.A."/>
            <person name="Kaufman T.C."/>
            <person name="Kellis M."/>
            <person name="Gelbart W."/>
            <person name="Iyer V.N."/>
            <person name="Pollard D.A."/>
            <person name="Sackton T.B."/>
            <person name="Larracuente A.M."/>
            <person name="Singh N.D."/>
            <person name="Abad J.P."/>
            <person name="Abt D.N."/>
            <person name="Adryan B."/>
            <person name="Aguade M."/>
            <person name="Akashi H."/>
            <person name="Anderson W.W."/>
            <person name="Aquadro C.F."/>
            <person name="Ardell D.H."/>
            <person name="Arguello R."/>
            <person name="Artieri C.G."/>
            <person name="Barbash D.A."/>
            <person name="Barker D."/>
            <person name="Barsanti P."/>
            <person name="Batterham P."/>
            <person name="Batzoglou S."/>
            <person name="Begun D."/>
            <person name="Bhutkar A."/>
            <person name="Blanco E."/>
            <person name="Bosak S.A."/>
            <person name="Bradley R.K."/>
            <person name="Brand A.D."/>
            <person name="Brent M.R."/>
            <person name="Brooks A.N."/>
            <person name="Brown R.H."/>
            <person name="Butlin R.K."/>
            <person name="Caggese C."/>
            <person name="Calvi B.R."/>
            <person name="Bernardo de Carvalho A."/>
            <person name="Caspi A."/>
            <person name="Castrezana S."/>
            <person name="Celniker S.E."/>
            <person name="Chang J.L."/>
            <person name="Chapple C."/>
            <person name="Chatterji S."/>
            <person name="Chinwalla A."/>
            <person name="Civetta A."/>
            <person name="Clifton S.W."/>
            <person name="Comeron J.M."/>
            <person name="Costello J.C."/>
            <person name="Coyne J.A."/>
            <person name="Daub J."/>
            <person name="David R.G."/>
            <person name="Delcher A.L."/>
            <person name="Delehaunty K."/>
            <person name="Do C.B."/>
            <person name="Ebling H."/>
            <person name="Edwards K."/>
            <person name="Eickbush T."/>
            <person name="Evans J.D."/>
            <person name="Filipski A."/>
            <person name="Findeiss S."/>
            <person name="Freyhult E."/>
            <person name="Fulton L."/>
            <person name="Fulton R."/>
            <person name="Garcia A.C."/>
            <person name="Gardiner A."/>
            <person name="Garfield D.A."/>
            <person name="Garvin B.E."/>
            <person name="Gibson G."/>
            <person name="Gilbert D."/>
            <person name="Gnerre S."/>
            <person name="Godfrey J."/>
            <person name="Good R."/>
            <person name="Gotea V."/>
            <person name="Gravely B."/>
            <person name="Greenberg A.J."/>
            <person name="Griffiths-Jones S."/>
            <person name="Gross S."/>
            <person name="Guigo R."/>
            <person name="Gustafson E.A."/>
            <person name="Haerty W."/>
            <person name="Hahn M.W."/>
            <person name="Halligan D.L."/>
            <person name="Halpern A.L."/>
            <person name="Halter G.M."/>
            <person name="Han M.V."/>
            <person name="Heger A."/>
            <person name="Hillier L."/>
            <person name="Hinrichs A.S."/>
            <person name="Holmes I."/>
            <person name="Hoskins R.A."/>
            <person name="Hubisz M.J."/>
            <person name="Hultmark D."/>
            <person name="Huntley M.A."/>
            <person name="Jaffe D.B."/>
            <person name="Jagadeeshan S."/>
            <person name="Jeck W.R."/>
            <person name="Johnson J."/>
            <person name="Jones C.D."/>
            <person name="Jordan W.C."/>
            <person name="Karpen G.H."/>
            <person name="Kataoka E."/>
            <person name="Keightley P.D."/>
            <person name="Kheradpour P."/>
            <person name="Kirkness E.F."/>
            <person name="Koerich L.B."/>
            <person name="Kristiansen K."/>
            <person name="Kudrna D."/>
            <person name="Kulathinal R.J."/>
            <person name="Kumar S."/>
            <person name="Kwok R."/>
            <person name="Lander E."/>
            <person name="Langley C.H."/>
            <person name="Lapoint R."/>
            <person name="Lazzaro B.P."/>
            <person name="Lee S.J."/>
            <person name="Levesque L."/>
            <person name="Li R."/>
            <person name="Lin C.F."/>
            <person name="Lin M.F."/>
            <person name="Lindblad-Toh K."/>
            <person name="Llopart A."/>
            <person name="Long M."/>
            <person name="Low L."/>
            <person name="Lozovsky E."/>
            <person name="Lu J."/>
            <person name="Luo M."/>
            <person name="Machado C.A."/>
            <person name="Makalowski W."/>
            <person name="Marzo M."/>
            <person name="Matsuda M."/>
            <person name="Matzkin L."/>
            <person name="McAllister B."/>
            <person name="McBride C.S."/>
            <person name="McKernan B."/>
            <person name="McKernan K."/>
            <person name="Mendez-Lago M."/>
            <person name="Minx P."/>
            <person name="Mollenhauer M.U."/>
            <person name="Montooth K."/>
            <person name="Mount S.M."/>
            <person name="Mu X."/>
            <person name="Myers E."/>
            <person name="Negre B."/>
            <person name="Newfeld S."/>
            <person name="Nielsen R."/>
            <person name="Noor M.A."/>
            <person name="O'Grady P."/>
            <person name="Pachter L."/>
            <person name="Papaceit M."/>
            <person name="Parisi M.J."/>
            <person name="Parisi M."/>
            <person name="Parts L."/>
            <person name="Pedersen J.S."/>
            <person name="Pesole G."/>
            <person name="Phillippy A.M."/>
            <person name="Ponting C.P."/>
            <person name="Pop M."/>
            <person name="Porcelli D."/>
            <person name="Powell J.R."/>
            <person name="Prohaska S."/>
            <person name="Pruitt K."/>
            <person name="Puig M."/>
            <person name="Quesneville H."/>
            <person name="Ram K.R."/>
            <person name="Rand D."/>
            <person name="Rasmussen M.D."/>
            <person name="Reed L.K."/>
            <person name="Reenan R."/>
            <person name="Reily A."/>
            <person name="Remington K.A."/>
            <person name="Rieger T.T."/>
            <person name="Ritchie M.G."/>
            <person name="Robin C."/>
            <person name="Rogers Y.H."/>
            <person name="Rohde C."/>
            <person name="Rozas J."/>
            <person name="Rubenfield M.J."/>
            <person name="Ruiz A."/>
            <person name="Russo S."/>
            <person name="Salzberg S.L."/>
            <person name="Sanchez-Gracia A."/>
            <person name="Saranga D.J."/>
            <person name="Sato H."/>
            <person name="Schaeffer S.W."/>
            <person name="Schatz M.C."/>
            <person name="Schlenke T."/>
            <person name="Schwartz R."/>
            <person name="Segarra C."/>
            <person name="Singh R.S."/>
            <person name="Sirot L."/>
            <person name="Sirota M."/>
            <person name="Sisneros N.B."/>
            <person name="Smith C.D."/>
            <person name="Smith T.F."/>
            <person name="Spieth J."/>
            <person name="Stage D.E."/>
            <person name="Stark A."/>
            <person name="Stephan W."/>
            <person name="Strausberg R.L."/>
            <person name="Strempel S."/>
            <person name="Sturgill D."/>
            <person name="Sutton G."/>
            <person name="Sutton G.G."/>
            <person name="Tao W."/>
            <person name="Teichmann S."/>
            <person name="Tobari Y.N."/>
            <person name="Tomimura Y."/>
            <person name="Tsolas J.M."/>
            <person name="Valente V.L."/>
            <person name="Venter E."/>
            <person name="Venter J.C."/>
            <person name="Vicario S."/>
            <person name="Vieira F.G."/>
            <person name="Vilella A.J."/>
            <person name="Villasante A."/>
            <person name="Walenz B."/>
            <person name="Wang J."/>
            <person name="Wasserman M."/>
            <person name="Watts T."/>
            <person name="Wilson D."/>
            <person name="Wilson R.K."/>
            <person name="Wing R.A."/>
            <person name="Wolfner M.F."/>
            <person name="Wong A."/>
            <person name="Wong G.K."/>
            <person name="Wu C.I."/>
            <person name="Wu G."/>
            <person name="Yamamoto D."/>
            <person name="Yang H.P."/>
            <person name="Yang S.P."/>
            <person name="Yorke J.A."/>
            <person name="Yoshida K."/>
            <person name="Zdobnov E."/>
            <person name="Zhang P."/>
            <person name="Zhang Y."/>
            <person name="Zimin A.V."/>
            <person name="Baldwin J."/>
            <person name="Abdouelleil A."/>
            <person name="Abdulkadir J."/>
            <person name="Abebe A."/>
            <person name="Abera B."/>
            <person name="Abreu J."/>
            <person name="Acer S.C."/>
            <person name="Aftuck L."/>
            <person name="Alexander A."/>
            <person name="An P."/>
            <person name="Anderson E."/>
            <person name="Anderson S."/>
            <person name="Arachi H."/>
            <person name="Azer M."/>
            <person name="Bachantsang P."/>
            <person name="Barry A."/>
            <person name="Bayul T."/>
            <person name="Berlin A."/>
            <person name="Bessette D."/>
            <person name="Bloom T."/>
            <person name="Blye J."/>
            <person name="Boguslavskiy L."/>
            <person name="Bonnet C."/>
            <person name="Boukhgalter B."/>
            <person name="Bourzgui I."/>
            <person name="Brown A."/>
            <person name="Cahill P."/>
            <person name="Channer S."/>
            <person name="Cheshatsang Y."/>
            <person name="Chuda L."/>
            <person name="Citroen M."/>
            <person name="Collymore A."/>
            <person name="Cooke P."/>
            <person name="Costello M."/>
            <person name="D'Aco K."/>
            <person name="Daza R."/>
            <person name="De Haan G."/>
            <person name="DeGray S."/>
            <person name="DeMaso C."/>
            <person name="Dhargay N."/>
            <person name="Dooley K."/>
            <person name="Dooley E."/>
            <person name="Doricent M."/>
            <person name="Dorje P."/>
            <person name="Dorjee K."/>
            <person name="Dupes A."/>
            <person name="Elong R."/>
            <person name="Falk J."/>
            <person name="Farina A."/>
            <person name="Faro S."/>
            <person name="Ferguson D."/>
            <person name="Fisher S."/>
            <person name="Foley C.D."/>
            <person name="Franke A."/>
            <person name="Friedrich D."/>
            <person name="Gadbois L."/>
            <person name="Gearin G."/>
            <person name="Gearin C.R."/>
            <person name="Giannoukos G."/>
            <person name="Goode T."/>
            <person name="Graham J."/>
            <person name="Grandbois E."/>
            <person name="Grewal S."/>
            <person name="Gyaltsen K."/>
            <person name="Hafez N."/>
            <person name="Hagos B."/>
            <person name="Hall J."/>
            <person name="Henson C."/>
            <person name="Hollinger A."/>
            <person name="Honan T."/>
            <person name="Huard M.D."/>
            <person name="Hughes L."/>
            <person name="Hurhula B."/>
            <person name="Husby M.E."/>
            <person name="Kamat A."/>
            <person name="Kanga B."/>
            <person name="Kashin S."/>
            <person name="Khazanovich D."/>
            <person name="Kisner P."/>
            <person name="Lance K."/>
            <person name="Lara M."/>
            <person name="Lee W."/>
            <person name="Lennon N."/>
            <person name="Letendre F."/>
            <person name="LeVine R."/>
            <person name="Lipovsky A."/>
            <person name="Liu X."/>
            <person name="Liu J."/>
            <person name="Liu S."/>
            <person name="Lokyitsang T."/>
            <person name="Lokyitsang Y."/>
            <person name="Lubonja R."/>
            <person name="Lui A."/>
            <person name="MacDonald P."/>
            <person name="Magnisalis V."/>
            <person name="Maru K."/>
            <person name="Matthews C."/>
            <person name="McCusker W."/>
            <person name="McDonough S."/>
            <person name="Mehta T."/>
            <person name="Meldrim J."/>
            <person name="Meneus L."/>
            <person name="Mihai O."/>
            <person name="Mihalev A."/>
            <person name="Mihova T."/>
            <person name="Mittelman R."/>
            <person name="Mlenga V."/>
            <person name="Montmayeur A."/>
            <person name="Mulrain L."/>
            <person name="Navidi A."/>
            <person name="Naylor J."/>
            <person name="Negash T."/>
            <person name="Nguyen T."/>
            <person name="Nguyen N."/>
            <person name="Nicol R."/>
            <person name="Norbu C."/>
            <person name="Norbu N."/>
            <person name="Novod N."/>
            <person name="O'Neill B."/>
            <person name="Osman S."/>
            <person name="Markiewicz E."/>
            <person name="Oyono O.L."/>
            <person name="Patti C."/>
            <person name="Phunkhang P."/>
            <person name="Pierre F."/>
            <person name="Priest M."/>
            <person name="Raghuraman S."/>
            <person name="Rege F."/>
            <person name="Reyes R."/>
            <person name="Rise C."/>
            <person name="Rogov P."/>
            <person name="Ross K."/>
            <person name="Ryan E."/>
            <person name="Settipalli S."/>
            <person name="Shea T."/>
            <person name="Sherpa N."/>
            <person name="Shi L."/>
            <person name="Shih D."/>
            <person name="Sparrow T."/>
            <person name="Spaulding J."/>
            <person name="Stalker J."/>
            <person name="Stange-Thomann N."/>
            <person name="Stavropoulos S."/>
            <person name="Stone C."/>
            <person name="Strader C."/>
            <person name="Tesfaye S."/>
            <person name="Thomson T."/>
            <person name="Thoulutsang Y."/>
            <person name="Thoulutsang D."/>
            <person name="Topham K."/>
            <person name="Topping I."/>
            <person name="Tsamla T."/>
            <person name="Vassiliev H."/>
            <person name="Vo A."/>
            <person name="Wangchuk T."/>
            <person name="Wangdi T."/>
            <person name="Weiand M."/>
            <person name="Wilkinson J."/>
            <person name="Wilson A."/>
            <person name="Yadav S."/>
            <person name="Young G."/>
            <person name="Yu Q."/>
            <person name="Zembek L."/>
            <person name="Zhong D."/>
            <person name="Zimmer A."/>
            <person name="Zwirko Z."/>
            <person name="Jaffe D.B."/>
            <person name="Alvarez P."/>
            <person name="Brockman W."/>
            <person name="Butler J."/>
            <person name="Chin C."/>
            <person name="Gnerre S."/>
            <person name="Grabherr M."/>
            <person name="Kleber M."/>
            <person name="Mauceli E."/>
            <person name="MacCallum I."/>
        </authorList>
    </citation>
    <scope>NUCLEOTIDE SEQUENCE [LARGE SCALE GENOMIC DNA]</scope>
    <source>
        <strain evidence="11">Tucson 14030-0811.24</strain>
    </source>
</reference>
<organism evidence="10 11">
    <name type="scientific">Drosophila willistoni</name>
    <name type="common">Fruit fly</name>
    <dbReference type="NCBI Taxonomy" id="7260"/>
    <lineage>
        <taxon>Eukaryota</taxon>
        <taxon>Metazoa</taxon>
        <taxon>Ecdysozoa</taxon>
        <taxon>Arthropoda</taxon>
        <taxon>Hexapoda</taxon>
        <taxon>Insecta</taxon>
        <taxon>Pterygota</taxon>
        <taxon>Neoptera</taxon>
        <taxon>Endopterygota</taxon>
        <taxon>Diptera</taxon>
        <taxon>Brachycera</taxon>
        <taxon>Muscomorpha</taxon>
        <taxon>Ephydroidea</taxon>
        <taxon>Drosophilidae</taxon>
        <taxon>Drosophila</taxon>
        <taxon>Sophophora</taxon>
    </lineage>
</organism>
<evidence type="ECO:0000256" key="6">
    <source>
        <dbReference type="ARBA" id="ARBA00023157"/>
    </source>
</evidence>
<evidence type="ECO:0000259" key="9">
    <source>
        <dbReference type="PROSITE" id="PS50240"/>
    </source>
</evidence>
<dbReference type="Gene3D" id="2.40.10.10">
    <property type="entry name" value="Trypsin-like serine proteases"/>
    <property type="match status" value="1"/>
</dbReference>
<dbReference type="InterPro" id="IPR033116">
    <property type="entry name" value="TRYPSIN_SER"/>
</dbReference>
<evidence type="ECO:0000256" key="5">
    <source>
        <dbReference type="ARBA" id="ARBA00022825"/>
    </source>
</evidence>
<dbReference type="InParanoid" id="B4MLQ0"/>
<dbReference type="AlphaFoldDB" id="B4MLQ0"/>
<dbReference type="PRINTS" id="PR00722">
    <property type="entry name" value="CHYMOTRYPSIN"/>
</dbReference>
<evidence type="ECO:0000313" key="10">
    <source>
        <dbReference type="EMBL" id="EDW72976.2"/>
    </source>
</evidence>
<gene>
    <name evidence="10" type="primary">Dwil\GK19268</name>
    <name evidence="10" type="ORF">Dwil_GK19268</name>
</gene>
<dbReference type="eggNOG" id="KOG3627">
    <property type="taxonomic scope" value="Eukaryota"/>
</dbReference>
<dbReference type="OrthoDB" id="5565075at2759"/>
<keyword evidence="5 7" id="KW-0720">Serine protease</keyword>
<evidence type="ECO:0000313" key="11">
    <source>
        <dbReference type="Proteomes" id="UP000007798"/>
    </source>
</evidence>
<keyword evidence="11" id="KW-1185">Reference proteome</keyword>